<organism evidence="2 3">
    <name type="scientific">Rhodotorula diobovata</name>
    <dbReference type="NCBI Taxonomy" id="5288"/>
    <lineage>
        <taxon>Eukaryota</taxon>
        <taxon>Fungi</taxon>
        <taxon>Dikarya</taxon>
        <taxon>Basidiomycota</taxon>
        <taxon>Pucciniomycotina</taxon>
        <taxon>Microbotryomycetes</taxon>
        <taxon>Sporidiobolales</taxon>
        <taxon>Sporidiobolaceae</taxon>
        <taxon>Rhodotorula</taxon>
    </lineage>
</organism>
<keyword evidence="3" id="KW-1185">Reference proteome</keyword>
<dbReference type="Proteomes" id="UP000311382">
    <property type="component" value="Unassembled WGS sequence"/>
</dbReference>
<comment type="caution">
    <text evidence="2">The sequence shown here is derived from an EMBL/GenBank/DDBJ whole genome shotgun (WGS) entry which is preliminary data.</text>
</comment>
<dbReference type="EMBL" id="SOZI01000123">
    <property type="protein sequence ID" value="TNY18758.1"/>
    <property type="molecule type" value="Genomic_DNA"/>
</dbReference>
<accession>A0A5C5FPG9</accession>
<sequence>MGLSQEKVGRLFGRCDSPEETEEVLQAYAFSKWTNGGNQKYVLRKLHLLTLYLRAVDMGSKLRDHYQAFAIVATLTKTHTTPIVLLPSSVVGLEAWNAARRPSKSLVKRAFSRPSMNVITPGTPGGSSNASDVELDRGGGGAGRTSGDSGSGGLSGWLSGGRRSRSNTTVTAVVLAPGERTEQERRAAGAGSGLLGTGLLSAPPNYDPRALVGYVADNPSMRRSAPGRDYEEDGDALPDYF</sequence>
<dbReference type="OrthoDB" id="2525403at2759"/>
<evidence type="ECO:0000313" key="2">
    <source>
        <dbReference type="EMBL" id="TNY18758.1"/>
    </source>
</evidence>
<feature type="compositionally biased region" description="Acidic residues" evidence="1">
    <location>
        <begin position="230"/>
        <end position="241"/>
    </location>
</feature>
<feature type="region of interest" description="Disordered" evidence="1">
    <location>
        <begin position="117"/>
        <end position="202"/>
    </location>
</feature>
<evidence type="ECO:0000256" key="1">
    <source>
        <dbReference type="SAM" id="MobiDB-lite"/>
    </source>
</evidence>
<reference evidence="2 3" key="1">
    <citation type="submission" date="2019-03" db="EMBL/GenBank/DDBJ databases">
        <title>Rhodosporidium diobovatum UCD-FST 08-225 genome sequencing, assembly, and annotation.</title>
        <authorList>
            <person name="Fakankun I.U."/>
            <person name="Fristensky B."/>
            <person name="Levin D.B."/>
        </authorList>
    </citation>
    <scope>NUCLEOTIDE SEQUENCE [LARGE SCALE GENOMIC DNA]</scope>
    <source>
        <strain evidence="2 3">UCD-FST 08-225</strain>
    </source>
</reference>
<feature type="compositionally biased region" description="Polar residues" evidence="1">
    <location>
        <begin position="117"/>
        <end position="131"/>
    </location>
</feature>
<evidence type="ECO:0000313" key="3">
    <source>
        <dbReference type="Proteomes" id="UP000311382"/>
    </source>
</evidence>
<feature type="compositionally biased region" description="Gly residues" evidence="1">
    <location>
        <begin position="138"/>
        <end position="159"/>
    </location>
</feature>
<name>A0A5C5FPG9_9BASI</name>
<proteinExistence type="predicted"/>
<protein>
    <submittedName>
        <fullName evidence="2">Uncharacterized protein</fullName>
    </submittedName>
</protein>
<dbReference type="AlphaFoldDB" id="A0A5C5FPG9"/>
<feature type="region of interest" description="Disordered" evidence="1">
    <location>
        <begin position="217"/>
        <end position="241"/>
    </location>
</feature>
<gene>
    <name evidence="2" type="ORF">DMC30DRAFT_38621</name>
</gene>